<keyword evidence="2" id="KW-1185">Reference proteome</keyword>
<name>A0A0L0USX0_9BASI</name>
<comment type="caution">
    <text evidence="1">The sequence shown here is derived from an EMBL/GenBank/DDBJ whole genome shotgun (WGS) entry which is preliminary data.</text>
</comment>
<evidence type="ECO:0000313" key="2">
    <source>
        <dbReference type="Proteomes" id="UP000054564"/>
    </source>
</evidence>
<sequence>MNSAQQQQQVNSLDQAINAPGIFDSIITFSQYGWNELMLMDYDRLAKNSSSLEFSSTIDICLILTLSQTGKVTRSLNDHLQELCIHSFNAMLLFVVQVNC</sequence>
<dbReference type="EMBL" id="AJIL01000273">
    <property type="protein sequence ID" value="KNE90153.1"/>
    <property type="molecule type" value="Genomic_DNA"/>
</dbReference>
<protein>
    <submittedName>
        <fullName evidence="1">Uncharacterized protein</fullName>
    </submittedName>
</protein>
<evidence type="ECO:0000313" key="1">
    <source>
        <dbReference type="EMBL" id="KNE90153.1"/>
    </source>
</evidence>
<accession>A0A0L0USX0</accession>
<dbReference type="AlphaFoldDB" id="A0A0L0USX0"/>
<organism evidence="1 2">
    <name type="scientific">Puccinia striiformis f. sp. tritici PST-78</name>
    <dbReference type="NCBI Taxonomy" id="1165861"/>
    <lineage>
        <taxon>Eukaryota</taxon>
        <taxon>Fungi</taxon>
        <taxon>Dikarya</taxon>
        <taxon>Basidiomycota</taxon>
        <taxon>Pucciniomycotina</taxon>
        <taxon>Pucciniomycetes</taxon>
        <taxon>Pucciniales</taxon>
        <taxon>Pucciniaceae</taxon>
        <taxon>Puccinia</taxon>
    </lineage>
</organism>
<proteinExistence type="predicted"/>
<dbReference type="Proteomes" id="UP000054564">
    <property type="component" value="Unassembled WGS sequence"/>
</dbReference>
<gene>
    <name evidence="1" type="ORF">PSTG_16402</name>
</gene>
<feature type="non-terminal residue" evidence="1">
    <location>
        <position position="100"/>
    </location>
</feature>
<reference evidence="2" key="1">
    <citation type="submission" date="2014-03" db="EMBL/GenBank/DDBJ databases">
        <title>The Genome Sequence of Puccinia striiformis f. sp. tritici PST-78.</title>
        <authorList>
            <consortium name="The Broad Institute Genome Sequencing Platform"/>
            <person name="Cuomo C."/>
            <person name="Hulbert S."/>
            <person name="Chen X."/>
            <person name="Walker B."/>
            <person name="Young S.K."/>
            <person name="Zeng Q."/>
            <person name="Gargeya S."/>
            <person name="Fitzgerald M."/>
            <person name="Haas B."/>
            <person name="Abouelleil A."/>
            <person name="Alvarado L."/>
            <person name="Arachchi H.M."/>
            <person name="Berlin A.M."/>
            <person name="Chapman S.B."/>
            <person name="Goldberg J."/>
            <person name="Griggs A."/>
            <person name="Gujja S."/>
            <person name="Hansen M."/>
            <person name="Howarth C."/>
            <person name="Imamovic A."/>
            <person name="Larimer J."/>
            <person name="McCowan C."/>
            <person name="Montmayeur A."/>
            <person name="Murphy C."/>
            <person name="Neiman D."/>
            <person name="Pearson M."/>
            <person name="Priest M."/>
            <person name="Roberts A."/>
            <person name="Saif S."/>
            <person name="Shea T."/>
            <person name="Sisk P."/>
            <person name="Sykes S."/>
            <person name="Wortman J."/>
            <person name="Nusbaum C."/>
            <person name="Birren B."/>
        </authorList>
    </citation>
    <scope>NUCLEOTIDE SEQUENCE [LARGE SCALE GENOMIC DNA]</scope>
    <source>
        <strain evidence="2">race PST-78</strain>
    </source>
</reference>